<feature type="transmembrane region" description="Helical" evidence="1">
    <location>
        <begin position="272"/>
        <end position="298"/>
    </location>
</feature>
<dbReference type="OMA" id="MNIFRVY"/>
<feature type="transmembrane region" description="Helical" evidence="1">
    <location>
        <begin position="139"/>
        <end position="161"/>
    </location>
</feature>
<organism evidence="2 3">
    <name type="scientific">Stylonychia lemnae</name>
    <name type="common">Ciliate</name>
    <dbReference type="NCBI Taxonomy" id="5949"/>
    <lineage>
        <taxon>Eukaryota</taxon>
        <taxon>Sar</taxon>
        <taxon>Alveolata</taxon>
        <taxon>Ciliophora</taxon>
        <taxon>Intramacronucleata</taxon>
        <taxon>Spirotrichea</taxon>
        <taxon>Stichotrichia</taxon>
        <taxon>Sporadotrichida</taxon>
        <taxon>Oxytrichidae</taxon>
        <taxon>Stylonychinae</taxon>
        <taxon>Stylonychia</taxon>
    </lineage>
</organism>
<reference evidence="2 3" key="1">
    <citation type="submission" date="2014-06" db="EMBL/GenBank/DDBJ databases">
        <authorList>
            <person name="Swart Estienne"/>
        </authorList>
    </citation>
    <scope>NUCLEOTIDE SEQUENCE [LARGE SCALE GENOMIC DNA]</scope>
    <source>
        <strain evidence="2 3">130c</strain>
    </source>
</reference>
<keyword evidence="1" id="KW-1133">Transmembrane helix</keyword>
<evidence type="ECO:0008006" key="4">
    <source>
        <dbReference type="Google" id="ProtNLM"/>
    </source>
</evidence>
<evidence type="ECO:0000256" key="1">
    <source>
        <dbReference type="SAM" id="Phobius"/>
    </source>
</evidence>
<dbReference type="AlphaFoldDB" id="A0A078BAB1"/>
<protein>
    <recommendedName>
        <fullName evidence="4">Transmembrane protein</fullName>
    </recommendedName>
</protein>
<feature type="transmembrane region" description="Helical" evidence="1">
    <location>
        <begin position="205"/>
        <end position="224"/>
    </location>
</feature>
<dbReference type="InParanoid" id="A0A078BAB1"/>
<sequence length="391" mass="45930">MMVKDFQLNWPQQVLTFLEYFSAGGQGFSKIVSFECFLKNTGIEATIKHAYLFVLLNGIFPIALSGIAWFVWNAARAFKFMDKSNYFSNFKTSIILFAYLCYPIITQNSFSLFSCVSLDDGNQYLRSDMSIQCWSNEHYKFSTAIAIPFIFLWSLCFPIFISLQLLRYKNNLSDEKIIKQYGLFYSGLQDKNFYWELTYVNGKKLLFISFSSALAGIFILFVEIQMSYNRNPYIDPQMNNIDRYSIYASISILIGGVIFIDSDTDLSENFQVTIFALILATNILFMMRWMFSFFRILIFNNLGLFQRRFGLFKSLKANNQDGNQIKNQDDKLNRQQIQVQNYQARIYQSFRNQSRNDNQGKQYKKIPNLSILTTRELLQIEMNQTYEKRQK</sequence>
<accession>A0A078BAB1</accession>
<dbReference type="PANTHER" id="PTHR11319:SF35">
    <property type="entry name" value="OUTER MEMBRANE PROTEIN PMPC-RELATED"/>
    <property type="match status" value="1"/>
</dbReference>
<dbReference type="Proteomes" id="UP000039865">
    <property type="component" value="Unassembled WGS sequence"/>
</dbReference>
<feature type="transmembrane region" description="Helical" evidence="1">
    <location>
        <begin position="244"/>
        <end position="260"/>
    </location>
</feature>
<feature type="transmembrane region" description="Helical" evidence="1">
    <location>
        <begin position="50"/>
        <end position="72"/>
    </location>
</feature>
<name>A0A078BAB1_STYLE</name>
<gene>
    <name evidence="2" type="primary">Contig18677.g19838</name>
    <name evidence="2" type="ORF">STYLEM_20640</name>
</gene>
<dbReference type="PANTHER" id="PTHR11319">
    <property type="entry name" value="G PROTEIN-COUPLED RECEPTOR-RELATED"/>
    <property type="match status" value="1"/>
</dbReference>
<dbReference type="EMBL" id="CCKQ01019472">
    <property type="protein sequence ID" value="CDW91485.1"/>
    <property type="molecule type" value="Genomic_DNA"/>
</dbReference>
<feature type="transmembrane region" description="Helical" evidence="1">
    <location>
        <begin position="92"/>
        <end position="118"/>
    </location>
</feature>
<keyword evidence="1" id="KW-0812">Transmembrane</keyword>
<keyword evidence="1" id="KW-0472">Membrane</keyword>
<proteinExistence type="predicted"/>
<keyword evidence="3" id="KW-1185">Reference proteome</keyword>
<evidence type="ECO:0000313" key="2">
    <source>
        <dbReference type="EMBL" id="CDW91485.1"/>
    </source>
</evidence>
<evidence type="ECO:0000313" key="3">
    <source>
        <dbReference type="Proteomes" id="UP000039865"/>
    </source>
</evidence>
<dbReference type="OrthoDB" id="10035969at2759"/>